<dbReference type="HAMAP" id="MF_00138">
    <property type="entry name" value="GARS"/>
    <property type="match status" value="1"/>
</dbReference>
<keyword evidence="9 15" id="KW-0067">ATP-binding</keyword>
<dbReference type="InterPro" id="IPR037123">
    <property type="entry name" value="PRibGlycinamide_synth_C_sf"/>
</dbReference>
<evidence type="ECO:0000256" key="14">
    <source>
        <dbReference type="HAMAP-Rule" id="MF_00138"/>
    </source>
</evidence>
<proteinExistence type="inferred from homology"/>
<dbReference type="Pfam" id="PF02844">
    <property type="entry name" value="GARS_N"/>
    <property type="match status" value="1"/>
</dbReference>
<dbReference type="Gene3D" id="3.40.50.20">
    <property type="match status" value="1"/>
</dbReference>
<dbReference type="SMART" id="SM01209">
    <property type="entry name" value="GARS_A"/>
    <property type="match status" value="1"/>
</dbReference>
<keyword evidence="5 14" id="KW-0436">Ligase</keyword>
<dbReference type="GO" id="GO:0005524">
    <property type="term" value="F:ATP binding"/>
    <property type="evidence" value="ECO:0007669"/>
    <property type="project" value="UniProtKB-UniRule"/>
</dbReference>
<dbReference type="Gene3D" id="3.90.600.10">
    <property type="entry name" value="Phosphoribosylglycinamide synthetase, C-terminal domain"/>
    <property type="match status" value="1"/>
</dbReference>
<dbReference type="EC" id="6.3.4.13" evidence="4 14"/>
<evidence type="ECO:0000256" key="2">
    <source>
        <dbReference type="ARBA" id="ARBA00001946"/>
    </source>
</evidence>
<evidence type="ECO:0000259" key="16">
    <source>
        <dbReference type="PROSITE" id="PS50975"/>
    </source>
</evidence>
<accession>A0A9X2L1A5</accession>
<keyword evidence="10" id="KW-0464">Manganese</keyword>
<feature type="domain" description="ATP-grasp" evidence="16">
    <location>
        <begin position="109"/>
        <end position="318"/>
    </location>
</feature>
<comment type="caution">
    <text evidence="17">The sequence shown here is derived from an EMBL/GenBank/DDBJ whole genome shotgun (WGS) entry which is preliminary data.</text>
</comment>
<dbReference type="InterPro" id="IPR020559">
    <property type="entry name" value="PRibGlycinamide_synth_CS"/>
</dbReference>
<comment type="catalytic activity">
    <reaction evidence="14">
        <text>5-phospho-beta-D-ribosylamine + glycine + ATP = N(1)-(5-phospho-beta-D-ribosyl)glycinamide + ADP + phosphate + H(+)</text>
        <dbReference type="Rhea" id="RHEA:17453"/>
        <dbReference type="ChEBI" id="CHEBI:15378"/>
        <dbReference type="ChEBI" id="CHEBI:30616"/>
        <dbReference type="ChEBI" id="CHEBI:43474"/>
        <dbReference type="ChEBI" id="CHEBI:57305"/>
        <dbReference type="ChEBI" id="CHEBI:58681"/>
        <dbReference type="ChEBI" id="CHEBI:143788"/>
        <dbReference type="ChEBI" id="CHEBI:456216"/>
        <dbReference type="EC" id="6.3.4.13"/>
    </reaction>
</comment>
<evidence type="ECO:0000313" key="17">
    <source>
        <dbReference type="EMBL" id="MCP9290483.1"/>
    </source>
</evidence>
<evidence type="ECO:0000256" key="6">
    <source>
        <dbReference type="ARBA" id="ARBA00022723"/>
    </source>
</evidence>
<name>A0A9X2L1A5_9BACT</name>
<dbReference type="InterPro" id="IPR020562">
    <property type="entry name" value="PRibGlycinamide_synth_N"/>
</dbReference>
<dbReference type="NCBIfam" id="TIGR00877">
    <property type="entry name" value="purD"/>
    <property type="match status" value="1"/>
</dbReference>
<evidence type="ECO:0000313" key="18">
    <source>
        <dbReference type="Proteomes" id="UP001139125"/>
    </source>
</evidence>
<evidence type="ECO:0000256" key="13">
    <source>
        <dbReference type="ARBA" id="ARBA00042864"/>
    </source>
</evidence>
<keyword evidence="18" id="KW-1185">Reference proteome</keyword>
<dbReference type="Proteomes" id="UP001139125">
    <property type="component" value="Unassembled WGS sequence"/>
</dbReference>
<dbReference type="SUPFAM" id="SSF51246">
    <property type="entry name" value="Rudiment single hybrid motif"/>
    <property type="match status" value="1"/>
</dbReference>
<dbReference type="GO" id="GO:0004637">
    <property type="term" value="F:phosphoribosylamine-glycine ligase activity"/>
    <property type="evidence" value="ECO:0007669"/>
    <property type="project" value="UniProtKB-UniRule"/>
</dbReference>
<dbReference type="PANTHER" id="PTHR43472:SF1">
    <property type="entry name" value="PHOSPHORIBOSYLAMINE--GLYCINE LIGASE, CHLOROPLASTIC"/>
    <property type="match status" value="1"/>
</dbReference>
<evidence type="ECO:0000256" key="15">
    <source>
        <dbReference type="PROSITE-ProRule" id="PRU00409"/>
    </source>
</evidence>
<dbReference type="Gene3D" id="3.30.1490.20">
    <property type="entry name" value="ATP-grasp fold, A domain"/>
    <property type="match status" value="1"/>
</dbReference>
<dbReference type="SUPFAM" id="SSF56059">
    <property type="entry name" value="Glutathione synthetase ATP-binding domain-like"/>
    <property type="match status" value="1"/>
</dbReference>
<dbReference type="PANTHER" id="PTHR43472">
    <property type="entry name" value="PHOSPHORIBOSYLAMINE--GLYCINE LIGASE"/>
    <property type="match status" value="1"/>
</dbReference>
<dbReference type="GO" id="GO:0046872">
    <property type="term" value="F:metal ion binding"/>
    <property type="evidence" value="ECO:0007669"/>
    <property type="project" value="UniProtKB-KW"/>
</dbReference>
<dbReference type="InterPro" id="IPR016185">
    <property type="entry name" value="PreATP-grasp_dom_sf"/>
</dbReference>
<dbReference type="RefSeq" id="WP_255132601.1">
    <property type="nucleotide sequence ID" value="NZ_JANDBC010000001.1"/>
</dbReference>
<dbReference type="FunFam" id="3.40.50.20:FF:000006">
    <property type="entry name" value="Phosphoribosylamine--glycine ligase, chloroplastic"/>
    <property type="match status" value="1"/>
</dbReference>
<keyword evidence="7 15" id="KW-0547">Nucleotide-binding</keyword>
<evidence type="ECO:0000256" key="12">
    <source>
        <dbReference type="ARBA" id="ARBA00042242"/>
    </source>
</evidence>
<dbReference type="Gene3D" id="3.30.470.20">
    <property type="entry name" value="ATP-grasp fold, B domain"/>
    <property type="match status" value="1"/>
</dbReference>
<dbReference type="InterPro" id="IPR011054">
    <property type="entry name" value="Rudment_hybrid_motif"/>
</dbReference>
<dbReference type="SMART" id="SM01210">
    <property type="entry name" value="GARS_C"/>
    <property type="match status" value="1"/>
</dbReference>
<dbReference type="InterPro" id="IPR020561">
    <property type="entry name" value="PRibGlycinamid_synth_ATP-grasp"/>
</dbReference>
<evidence type="ECO:0000256" key="9">
    <source>
        <dbReference type="ARBA" id="ARBA00022840"/>
    </source>
</evidence>
<comment type="similarity">
    <text evidence="11 14">Belongs to the GARS family.</text>
</comment>
<dbReference type="InterPro" id="IPR000115">
    <property type="entry name" value="PRibGlycinamide_synth"/>
</dbReference>
<dbReference type="GO" id="GO:0006189">
    <property type="term" value="P:'de novo' IMP biosynthetic process"/>
    <property type="evidence" value="ECO:0007669"/>
    <property type="project" value="UniProtKB-UniRule"/>
</dbReference>
<comment type="cofactor">
    <cofactor evidence="2">
        <name>Mg(2+)</name>
        <dbReference type="ChEBI" id="CHEBI:18420"/>
    </cofactor>
</comment>
<dbReference type="Pfam" id="PF02843">
    <property type="entry name" value="GARS_C"/>
    <property type="match status" value="1"/>
</dbReference>
<evidence type="ECO:0000256" key="11">
    <source>
        <dbReference type="ARBA" id="ARBA00038345"/>
    </source>
</evidence>
<evidence type="ECO:0000256" key="4">
    <source>
        <dbReference type="ARBA" id="ARBA00013255"/>
    </source>
</evidence>
<dbReference type="PROSITE" id="PS00184">
    <property type="entry name" value="GARS"/>
    <property type="match status" value="1"/>
</dbReference>
<dbReference type="InterPro" id="IPR011761">
    <property type="entry name" value="ATP-grasp"/>
</dbReference>
<evidence type="ECO:0000256" key="7">
    <source>
        <dbReference type="ARBA" id="ARBA00022741"/>
    </source>
</evidence>
<dbReference type="SUPFAM" id="SSF52440">
    <property type="entry name" value="PreATP-grasp domain"/>
    <property type="match status" value="1"/>
</dbReference>
<evidence type="ECO:0000256" key="10">
    <source>
        <dbReference type="ARBA" id="ARBA00023211"/>
    </source>
</evidence>
<evidence type="ECO:0000256" key="8">
    <source>
        <dbReference type="ARBA" id="ARBA00022755"/>
    </source>
</evidence>
<dbReference type="InterPro" id="IPR020560">
    <property type="entry name" value="PRibGlycinamide_synth_C-dom"/>
</dbReference>
<keyword evidence="8 14" id="KW-0658">Purine biosynthesis</keyword>
<dbReference type="FunFam" id="3.30.470.20:FF:000018">
    <property type="entry name" value="Trifunctional purine biosynthetic protein adenosine-3"/>
    <property type="match status" value="1"/>
</dbReference>
<dbReference type="FunFam" id="3.90.600.10:FF:000001">
    <property type="entry name" value="Trifunctional purine biosynthetic protein adenosine-3"/>
    <property type="match status" value="1"/>
</dbReference>
<evidence type="ECO:0000256" key="3">
    <source>
        <dbReference type="ARBA" id="ARBA00005174"/>
    </source>
</evidence>
<dbReference type="InterPro" id="IPR013815">
    <property type="entry name" value="ATP_grasp_subdomain_1"/>
</dbReference>
<evidence type="ECO:0000256" key="1">
    <source>
        <dbReference type="ARBA" id="ARBA00001936"/>
    </source>
</evidence>
<dbReference type="AlphaFoldDB" id="A0A9X2L1A5"/>
<comment type="cofactor">
    <cofactor evidence="1">
        <name>Mn(2+)</name>
        <dbReference type="ChEBI" id="CHEBI:29035"/>
    </cofactor>
</comment>
<dbReference type="EMBL" id="JANDBC010000001">
    <property type="protein sequence ID" value="MCP9290483.1"/>
    <property type="molecule type" value="Genomic_DNA"/>
</dbReference>
<reference evidence="17" key="1">
    <citation type="submission" date="2022-06" db="EMBL/GenBank/DDBJ databases">
        <title>Gracilimonas sp. CAU 1638 isolated from sea sediment.</title>
        <authorList>
            <person name="Kim W."/>
        </authorList>
    </citation>
    <scope>NUCLEOTIDE SEQUENCE</scope>
    <source>
        <strain evidence="17">CAU 1638</strain>
    </source>
</reference>
<comment type="pathway">
    <text evidence="3 14">Purine metabolism; IMP biosynthesis via de novo pathway; N(1)-(5-phospho-D-ribosyl)glycinamide from 5-phospho-alpha-D-ribose 1-diphosphate: step 2/2.</text>
</comment>
<dbReference type="PROSITE" id="PS50975">
    <property type="entry name" value="ATP_GRASP"/>
    <property type="match status" value="1"/>
</dbReference>
<organism evidence="17 18">
    <name type="scientific">Gracilimonas sediminicola</name>
    <dbReference type="NCBI Taxonomy" id="2952158"/>
    <lineage>
        <taxon>Bacteria</taxon>
        <taxon>Pseudomonadati</taxon>
        <taxon>Balneolota</taxon>
        <taxon>Balneolia</taxon>
        <taxon>Balneolales</taxon>
        <taxon>Balneolaceae</taxon>
        <taxon>Gracilimonas</taxon>
    </lineage>
</organism>
<keyword evidence="6" id="KW-0479">Metal-binding</keyword>
<gene>
    <name evidence="14 17" type="primary">purD</name>
    <name evidence="17" type="ORF">NM125_02670</name>
</gene>
<dbReference type="GO" id="GO:0009113">
    <property type="term" value="P:purine nucleobase biosynthetic process"/>
    <property type="evidence" value="ECO:0007669"/>
    <property type="project" value="InterPro"/>
</dbReference>
<sequence length="425" mass="46066">MKYNVLLLGSGGREHALAWAIAQSSSLNKLFIAPGNPGTAEVGENVNLSISDFDQVWDFIQDNDINLTVVGPEQPLVDGIANFLETKNHPVFGPKLQAAMLEGSKEFAKEFMQRHNIPTATYKVFDQNNFDEAADYIKEQGKYPVVLKADGLAGGKGVFIPETEAEAMEVLEELKTSDSLKDAASRLVIEEFMIGEEASVFAISDGESYKVIGNAQDHKRIGEGDTGLNTGGMGAYSPAPVVSTGILDRVEREIIEPTISGMKEEGNPYAGILYCGLMITKEGPKVVEYNCRFGDPECQVILPRLTADMLEVIVACTESKLDTVNIDFDDEVKCCVVLASGGYPESYEKGKVITGLDDVKDAILFHAGTKKEGNQILTNGGRVLNVVGSGKDLQTAIDNTYAEVEKIAFDKAYYRSDIGAKGLKH</sequence>
<protein>
    <recommendedName>
        <fullName evidence="4 14">Phosphoribosylamine--glycine ligase</fullName>
        <ecNumber evidence="4 14">6.3.4.13</ecNumber>
    </recommendedName>
    <alternativeName>
        <fullName evidence="14">GARS</fullName>
    </alternativeName>
    <alternativeName>
        <fullName evidence="13 14">Phosphoribosylglycinamide synthetase</fullName>
    </alternativeName>
    <alternativeName>
        <fullName evidence="12 14">glycinamide ribonucleotide synthetase</fullName>
    </alternativeName>
</protein>
<dbReference type="Pfam" id="PF01071">
    <property type="entry name" value="GARS_A"/>
    <property type="match status" value="1"/>
</dbReference>
<evidence type="ECO:0000256" key="5">
    <source>
        <dbReference type="ARBA" id="ARBA00022598"/>
    </source>
</evidence>